<dbReference type="Gene3D" id="3.40.50.10190">
    <property type="entry name" value="BRCT domain"/>
    <property type="match status" value="1"/>
</dbReference>
<sequence>MKISLEKARDKPLLAGFRIVTSAGGEYLPSLSALQHKMPSQLYVVSCKEDSTLWKNYLECGAKKRPSRSRSERGKGKSAKDGSNVRLVGVEGLLNSYCLYRISSIFYWHLKLRKT</sequence>
<feature type="non-terminal residue" evidence="2">
    <location>
        <position position="115"/>
    </location>
</feature>
<dbReference type="Proteomes" id="UP000792457">
    <property type="component" value="Unassembled WGS sequence"/>
</dbReference>
<comment type="caution">
    <text evidence="2">The sequence shown here is derived from an EMBL/GenBank/DDBJ whole genome shotgun (WGS) entry which is preliminary data.</text>
</comment>
<reference evidence="2" key="2">
    <citation type="submission" date="2017-10" db="EMBL/GenBank/DDBJ databases">
        <title>Ladona fulva Genome sequencing and assembly.</title>
        <authorList>
            <person name="Murali S."/>
            <person name="Richards S."/>
            <person name="Bandaranaike D."/>
            <person name="Bellair M."/>
            <person name="Blankenburg K."/>
            <person name="Chao H."/>
            <person name="Dinh H."/>
            <person name="Doddapaneni H."/>
            <person name="Dugan-Rocha S."/>
            <person name="Elkadiri S."/>
            <person name="Gnanaolivu R."/>
            <person name="Hernandez B."/>
            <person name="Skinner E."/>
            <person name="Javaid M."/>
            <person name="Lee S."/>
            <person name="Li M."/>
            <person name="Ming W."/>
            <person name="Munidasa M."/>
            <person name="Muniz J."/>
            <person name="Nguyen L."/>
            <person name="Hughes D."/>
            <person name="Osuji N."/>
            <person name="Pu L.-L."/>
            <person name="Puazo M."/>
            <person name="Qu C."/>
            <person name="Quiroz J."/>
            <person name="Raj R."/>
            <person name="Weissenberger G."/>
            <person name="Xin Y."/>
            <person name="Zou X."/>
            <person name="Han Y."/>
            <person name="Worley K."/>
            <person name="Muzny D."/>
            <person name="Gibbs R."/>
        </authorList>
    </citation>
    <scope>NUCLEOTIDE SEQUENCE</scope>
    <source>
        <strain evidence="2">Sampled in the wild</strain>
    </source>
</reference>
<feature type="compositionally biased region" description="Basic and acidic residues" evidence="1">
    <location>
        <begin position="69"/>
        <end position="80"/>
    </location>
</feature>
<dbReference type="InterPro" id="IPR036420">
    <property type="entry name" value="BRCT_dom_sf"/>
</dbReference>
<reference evidence="2" key="1">
    <citation type="submission" date="2013-04" db="EMBL/GenBank/DDBJ databases">
        <authorList>
            <person name="Qu J."/>
            <person name="Murali S.C."/>
            <person name="Bandaranaike D."/>
            <person name="Bellair M."/>
            <person name="Blankenburg K."/>
            <person name="Chao H."/>
            <person name="Dinh H."/>
            <person name="Doddapaneni H."/>
            <person name="Downs B."/>
            <person name="Dugan-Rocha S."/>
            <person name="Elkadiri S."/>
            <person name="Gnanaolivu R.D."/>
            <person name="Hernandez B."/>
            <person name="Javaid M."/>
            <person name="Jayaseelan J.C."/>
            <person name="Lee S."/>
            <person name="Li M."/>
            <person name="Ming W."/>
            <person name="Munidasa M."/>
            <person name="Muniz J."/>
            <person name="Nguyen L."/>
            <person name="Ongeri F."/>
            <person name="Osuji N."/>
            <person name="Pu L.-L."/>
            <person name="Puazo M."/>
            <person name="Qu C."/>
            <person name="Quiroz J."/>
            <person name="Raj R."/>
            <person name="Weissenberger G."/>
            <person name="Xin Y."/>
            <person name="Zou X."/>
            <person name="Han Y."/>
            <person name="Richards S."/>
            <person name="Worley K."/>
            <person name="Muzny D."/>
            <person name="Gibbs R."/>
        </authorList>
    </citation>
    <scope>NUCLEOTIDE SEQUENCE</scope>
    <source>
        <strain evidence="2">Sampled in the wild</strain>
    </source>
</reference>
<gene>
    <name evidence="2" type="ORF">J437_LFUL006452</name>
</gene>
<evidence type="ECO:0000313" key="3">
    <source>
        <dbReference type="Proteomes" id="UP000792457"/>
    </source>
</evidence>
<organism evidence="2 3">
    <name type="scientific">Ladona fulva</name>
    <name type="common">Scarce chaser dragonfly</name>
    <name type="synonym">Libellula fulva</name>
    <dbReference type="NCBI Taxonomy" id="123851"/>
    <lineage>
        <taxon>Eukaryota</taxon>
        <taxon>Metazoa</taxon>
        <taxon>Ecdysozoa</taxon>
        <taxon>Arthropoda</taxon>
        <taxon>Hexapoda</taxon>
        <taxon>Insecta</taxon>
        <taxon>Pterygota</taxon>
        <taxon>Palaeoptera</taxon>
        <taxon>Odonata</taxon>
        <taxon>Epiprocta</taxon>
        <taxon>Anisoptera</taxon>
        <taxon>Libelluloidea</taxon>
        <taxon>Libellulidae</taxon>
        <taxon>Ladona</taxon>
    </lineage>
</organism>
<evidence type="ECO:0000313" key="2">
    <source>
        <dbReference type="EMBL" id="KAG8224734.1"/>
    </source>
</evidence>
<feature type="region of interest" description="Disordered" evidence="1">
    <location>
        <begin position="62"/>
        <end position="82"/>
    </location>
</feature>
<dbReference type="OrthoDB" id="342264at2759"/>
<evidence type="ECO:0000256" key="1">
    <source>
        <dbReference type="SAM" id="MobiDB-lite"/>
    </source>
</evidence>
<protein>
    <submittedName>
        <fullName evidence="2">Uncharacterized protein</fullName>
    </submittedName>
</protein>
<accession>A0A8K0NYQ4</accession>
<keyword evidence="3" id="KW-1185">Reference proteome</keyword>
<dbReference type="AlphaFoldDB" id="A0A8K0NYQ4"/>
<name>A0A8K0NYQ4_LADFU</name>
<proteinExistence type="predicted"/>
<dbReference type="EMBL" id="KZ308210">
    <property type="protein sequence ID" value="KAG8224734.1"/>
    <property type="molecule type" value="Genomic_DNA"/>
</dbReference>